<feature type="compositionally biased region" description="Basic residues" evidence="1">
    <location>
        <begin position="15"/>
        <end position="24"/>
    </location>
</feature>
<accession>A0A8S1ECA9</accession>
<feature type="region of interest" description="Disordered" evidence="1">
    <location>
        <begin position="1"/>
        <end position="25"/>
    </location>
</feature>
<name>A0A8S1ECA9_9PELO</name>
<dbReference type="EMBL" id="CADEPM010000002">
    <property type="protein sequence ID" value="CAB3399568.1"/>
    <property type="molecule type" value="Genomic_DNA"/>
</dbReference>
<reference evidence="2 3" key="1">
    <citation type="submission" date="2020-04" db="EMBL/GenBank/DDBJ databases">
        <authorList>
            <person name="Laetsch R D."/>
            <person name="Stevens L."/>
            <person name="Kumar S."/>
            <person name="Blaxter L. M."/>
        </authorList>
    </citation>
    <scope>NUCLEOTIDE SEQUENCE [LARGE SCALE GENOMIC DNA]</scope>
</reference>
<gene>
    <name evidence="2" type="ORF">CBOVIS_LOCUS2667</name>
</gene>
<organism evidence="2 3">
    <name type="scientific">Caenorhabditis bovis</name>
    <dbReference type="NCBI Taxonomy" id="2654633"/>
    <lineage>
        <taxon>Eukaryota</taxon>
        <taxon>Metazoa</taxon>
        <taxon>Ecdysozoa</taxon>
        <taxon>Nematoda</taxon>
        <taxon>Chromadorea</taxon>
        <taxon>Rhabditida</taxon>
        <taxon>Rhabditina</taxon>
        <taxon>Rhabditomorpha</taxon>
        <taxon>Rhabditoidea</taxon>
        <taxon>Rhabditidae</taxon>
        <taxon>Peloderinae</taxon>
        <taxon>Caenorhabditis</taxon>
    </lineage>
</organism>
<dbReference type="AlphaFoldDB" id="A0A8S1ECA9"/>
<dbReference type="Proteomes" id="UP000494206">
    <property type="component" value="Unassembled WGS sequence"/>
</dbReference>
<protein>
    <submittedName>
        <fullName evidence="2">Uncharacterized protein</fullName>
    </submittedName>
</protein>
<keyword evidence="3" id="KW-1185">Reference proteome</keyword>
<feature type="region of interest" description="Disordered" evidence="1">
    <location>
        <begin position="193"/>
        <end position="239"/>
    </location>
</feature>
<comment type="caution">
    <text evidence="2">The sequence shown here is derived from an EMBL/GenBank/DDBJ whole genome shotgun (WGS) entry which is preliminary data.</text>
</comment>
<evidence type="ECO:0000256" key="1">
    <source>
        <dbReference type="SAM" id="MobiDB-lite"/>
    </source>
</evidence>
<evidence type="ECO:0000313" key="2">
    <source>
        <dbReference type="EMBL" id="CAB3399568.1"/>
    </source>
</evidence>
<sequence>MVGFLGPEPDELAPNRRRQRRRRRLQDPGSIFGMPEFIIDDNGEIVFLESEDSDTFSTISERDNRERHENIEPEELPCEPEEAYRNLFEYVAEELNQEMRGRRVNYEDFADREWFNRRNEPDQSQTHLEFQCHYDYSYGYEFVMVHPIIVVKLNGSDTDELVIRMAGFDLNDEPIREEPPVDRRLTEYLYRQLTAPQNGRNGTRQNRRNNRNNATAEAPVPTPAPPAVPAASANVDNEA</sequence>
<proteinExistence type="predicted"/>
<evidence type="ECO:0000313" key="3">
    <source>
        <dbReference type="Proteomes" id="UP000494206"/>
    </source>
</evidence>